<dbReference type="Proteomes" id="UP000319671">
    <property type="component" value="Unassembled WGS sequence"/>
</dbReference>
<evidence type="ECO:0000313" key="2">
    <source>
        <dbReference type="Proteomes" id="UP000319671"/>
    </source>
</evidence>
<dbReference type="EMBL" id="VIVN01000015">
    <property type="protein sequence ID" value="TWD93364.1"/>
    <property type="molecule type" value="Genomic_DNA"/>
</dbReference>
<comment type="caution">
    <text evidence="1">The sequence shown here is derived from an EMBL/GenBank/DDBJ whole genome shotgun (WGS) entry which is preliminary data.</text>
</comment>
<name>A0A561CQM5_9BACI</name>
<accession>A0A561CQM5</accession>
<keyword evidence="2" id="KW-1185">Reference proteome</keyword>
<sequence length="115" mass="12872">MSNHNKKRRFNHDDPANGMAYAYPDVSITNSTQFIASGRVEYLSAFCRDDNYTVTPNTTWTNSRGVCLITRITATVRTPDGDFAATPYTSSGTSYSQFAIIQTGRNRFEVTRIVT</sequence>
<evidence type="ECO:0000313" key="1">
    <source>
        <dbReference type="EMBL" id="TWD93364.1"/>
    </source>
</evidence>
<gene>
    <name evidence="1" type="ORF">FB550_1151</name>
</gene>
<dbReference type="AlphaFoldDB" id="A0A561CQM5"/>
<reference evidence="1 2" key="1">
    <citation type="submission" date="2019-06" db="EMBL/GenBank/DDBJ databases">
        <title>Sorghum-associated microbial communities from plants grown in Nebraska, USA.</title>
        <authorList>
            <person name="Schachtman D."/>
        </authorList>
    </citation>
    <scope>NUCLEOTIDE SEQUENCE [LARGE SCALE GENOMIC DNA]</scope>
    <source>
        <strain evidence="1 2">2482</strain>
    </source>
</reference>
<organism evidence="1 2">
    <name type="scientific">Neobacillus bataviensis</name>
    <dbReference type="NCBI Taxonomy" id="220685"/>
    <lineage>
        <taxon>Bacteria</taxon>
        <taxon>Bacillati</taxon>
        <taxon>Bacillota</taxon>
        <taxon>Bacilli</taxon>
        <taxon>Bacillales</taxon>
        <taxon>Bacillaceae</taxon>
        <taxon>Neobacillus</taxon>
    </lineage>
</organism>
<proteinExistence type="predicted"/>
<protein>
    <submittedName>
        <fullName evidence="1">Uncharacterized protein</fullName>
    </submittedName>
</protein>